<protein>
    <submittedName>
        <fullName evidence="1">Uncharacterized protein</fullName>
    </submittedName>
</protein>
<accession>A0ABD2YVN7</accession>
<reference evidence="1 2" key="1">
    <citation type="submission" date="2024-11" db="EMBL/GenBank/DDBJ databases">
        <title>A near-complete genome assembly of Cinchona calisaya.</title>
        <authorList>
            <person name="Lian D.C."/>
            <person name="Zhao X.W."/>
            <person name="Wei L."/>
        </authorList>
    </citation>
    <scope>NUCLEOTIDE SEQUENCE [LARGE SCALE GENOMIC DNA]</scope>
    <source>
        <tissue evidence="1">Nenye</tissue>
    </source>
</reference>
<name>A0ABD2YVN7_9GENT</name>
<keyword evidence="2" id="KW-1185">Reference proteome</keyword>
<evidence type="ECO:0000313" key="1">
    <source>
        <dbReference type="EMBL" id="KAL3509598.1"/>
    </source>
</evidence>
<dbReference type="AlphaFoldDB" id="A0ABD2YVN7"/>
<evidence type="ECO:0000313" key="2">
    <source>
        <dbReference type="Proteomes" id="UP001630127"/>
    </source>
</evidence>
<dbReference type="EMBL" id="JBJUIK010000012">
    <property type="protein sequence ID" value="KAL3509598.1"/>
    <property type="molecule type" value="Genomic_DNA"/>
</dbReference>
<organism evidence="1 2">
    <name type="scientific">Cinchona calisaya</name>
    <dbReference type="NCBI Taxonomy" id="153742"/>
    <lineage>
        <taxon>Eukaryota</taxon>
        <taxon>Viridiplantae</taxon>
        <taxon>Streptophyta</taxon>
        <taxon>Embryophyta</taxon>
        <taxon>Tracheophyta</taxon>
        <taxon>Spermatophyta</taxon>
        <taxon>Magnoliopsida</taxon>
        <taxon>eudicotyledons</taxon>
        <taxon>Gunneridae</taxon>
        <taxon>Pentapetalae</taxon>
        <taxon>asterids</taxon>
        <taxon>lamiids</taxon>
        <taxon>Gentianales</taxon>
        <taxon>Rubiaceae</taxon>
        <taxon>Cinchonoideae</taxon>
        <taxon>Cinchoneae</taxon>
        <taxon>Cinchona</taxon>
    </lineage>
</organism>
<proteinExistence type="predicted"/>
<comment type="caution">
    <text evidence="1">The sequence shown here is derived from an EMBL/GenBank/DDBJ whole genome shotgun (WGS) entry which is preliminary data.</text>
</comment>
<gene>
    <name evidence="1" type="ORF">ACH5RR_028999</name>
</gene>
<dbReference type="Proteomes" id="UP001630127">
    <property type="component" value="Unassembled WGS sequence"/>
</dbReference>
<sequence>MASTWVDPILNDLEFLANDLDMVNMDRGDYKMMRMELKFLRTFLCAKKWRNEDVEMESFLFSVENAVLKSALDIHSVCPRSTDNGSSFLLAAWMTWFLDCENKLRIFCHIYTKCTPLG</sequence>